<feature type="domain" description="Homeobox" evidence="10">
    <location>
        <begin position="34"/>
        <end position="97"/>
    </location>
</feature>
<evidence type="ECO:0000259" key="10">
    <source>
        <dbReference type="PROSITE" id="PS50071"/>
    </source>
</evidence>
<accession>A0A7C8ZYL6</accession>
<sequence>MGVDSGSVRDKEKCLEKSFIQKQWALQQLKKRDQQLWRPQRGLPERSVSVLRAWMFDNFLHPYPKDSEKHLLAIQSGLTRSQVSNWFINARVRLWKPLVEEMSAELNRRKGCRQNEEGSNNNNGNSNQNQLSIFHDYNQRFSKRTSHC</sequence>
<comment type="subcellular location">
    <subcellularLocation>
        <location evidence="1 8">Nucleus</location>
    </subcellularLocation>
</comment>
<feature type="compositionally biased region" description="Low complexity" evidence="9">
    <location>
        <begin position="117"/>
        <end position="129"/>
    </location>
</feature>
<protein>
    <recommendedName>
        <fullName evidence="10">Homeobox domain-containing protein</fullName>
    </recommendedName>
</protein>
<name>A0A7C8ZYL6_OPUST</name>
<dbReference type="PROSITE" id="PS50071">
    <property type="entry name" value="HOMEOBOX_2"/>
    <property type="match status" value="1"/>
</dbReference>
<dbReference type="FunFam" id="1.10.10.60:FF:000117">
    <property type="entry name" value="BEL1-like homeodomain protein 9"/>
    <property type="match status" value="1"/>
</dbReference>
<keyword evidence="5 8" id="KW-0371">Homeobox</keyword>
<keyword evidence="6" id="KW-0804">Transcription</keyword>
<evidence type="ECO:0000256" key="2">
    <source>
        <dbReference type="ARBA" id="ARBA00006454"/>
    </source>
</evidence>
<evidence type="ECO:0000256" key="1">
    <source>
        <dbReference type="ARBA" id="ARBA00004123"/>
    </source>
</evidence>
<evidence type="ECO:0000256" key="3">
    <source>
        <dbReference type="ARBA" id="ARBA00023015"/>
    </source>
</evidence>
<reference evidence="11" key="1">
    <citation type="journal article" date="2013" name="J. Plant Res.">
        <title>Effect of fungi and light on seed germination of three Opuntia species from semiarid lands of central Mexico.</title>
        <authorList>
            <person name="Delgado-Sanchez P."/>
            <person name="Jimenez-Bremont J.F."/>
            <person name="Guerrero-Gonzalez Mde L."/>
            <person name="Flores J."/>
        </authorList>
    </citation>
    <scope>NUCLEOTIDE SEQUENCE</scope>
    <source>
        <tissue evidence="11">Cladode</tissue>
    </source>
</reference>
<dbReference type="GO" id="GO:0003677">
    <property type="term" value="F:DNA binding"/>
    <property type="evidence" value="ECO:0007669"/>
    <property type="project" value="UniProtKB-UniRule"/>
</dbReference>
<dbReference type="SUPFAM" id="SSF46689">
    <property type="entry name" value="Homeodomain-like"/>
    <property type="match status" value="1"/>
</dbReference>
<dbReference type="Pfam" id="PF05920">
    <property type="entry name" value="Homeobox_KN"/>
    <property type="match status" value="1"/>
</dbReference>
<dbReference type="InterPro" id="IPR001356">
    <property type="entry name" value="HD"/>
</dbReference>
<dbReference type="GO" id="GO:0005634">
    <property type="term" value="C:nucleus"/>
    <property type="evidence" value="ECO:0007669"/>
    <property type="project" value="UniProtKB-SubCell"/>
</dbReference>
<dbReference type="GO" id="GO:0006355">
    <property type="term" value="P:regulation of DNA-templated transcription"/>
    <property type="evidence" value="ECO:0007669"/>
    <property type="project" value="InterPro"/>
</dbReference>
<dbReference type="InterPro" id="IPR009057">
    <property type="entry name" value="Homeodomain-like_sf"/>
</dbReference>
<reference evidence="11" key="2">
    <citation type="submission" date="2020-07" db="EMBL/GenBank/DDBJ databases">
        <authorList>
            <person name="Vera ALvarez R."/>
            <person name="Arias-Moreno D.M."/>
            <person name="Jimenez-Jacinto V."/>
            <person name="Jimenez-Bremont J.F."/>
            <person name="Swaminathan K."/>
            <person name="Moose S.P."/>
            <person name="Guerrero-Gonzalez M.L."/>
            <person name="Marino-Ramirez L."/>
            <person name="Landsman D."/>
            <person name="Rodriguez-Kessler M."/>
            <person name="Delgado-Sanchez P."/>
        </authorList>
    </citation>
    <scope>NUCLEOTIDE SEQUENCE</scope>
    <source>
        <tissue evidence="11">Cladode</tissue>
    </source>
</reference>
<evidence type="ECO:0000256" key="8">
    <source>
        <dbReference type="PROSITE-ProRule" id="PRU00108"/>
    </source>
</evidence>
<dbReference type="InterPro" id="IPR008422">
    <property type="entry name" value="KN_HD"/>
</dbReference>
<feature type="region of interest" description="Disordered" evidence="9">
    <location>
        <begin position="108"/>
        <end position="130"/>
    </location>
</feature>
<dbReference type="Gene3D" id="1.10.10.60">
    <property type="entry name" value="Homeodomain-like"/>
    <property type="match status" value="1"/>
</dbReference>
<evidence type="ECO:0000313" key="11">
    <source>
        <dbReference type="EMBL" id="MBA4653857.1"/>
    </source>
</evidence>
<evidence type="ECO:0000256" key="7">
    <source>
        <dbReference type="ARBA" id="ARBA00023242"/>
    </source>
</evidence>
<dbReference type="InterPro" id="IPR050224">
    <property type="entry name" value="TALE_homeobox"/>
</dbReference>
<feature type="DNA-binding region" description="Homeobox" evidence="8">
    <location>
        <begin position="36"/>
        <end position="98"/>
    </location>
</feature>
<dbReference type="SMART" id="SM00389">
    <property type="entry name" value="HOX"/>
    <property type="match status" value="1"/>
</dbReference>
<comment type="similarity">
    <text evidence="2">Belongs to the TALE/BELL homeobox family.</text>
</comment>
<keyword evidence="7 8" id="KW-0539">Nucleus</keyword>
<dbReference type="CDD" id="cd00086">
    <property type="entry name" value="homeodomain"/>
    <property type="match status" value="1"/>
</dbReference>
<organism evidence="11">
    <name type="scientific">Opuntia streptacantha</name>
    <name type="common">Prickly pear cactus</name>
    <name type="synonym">Opuntia cardona</name>
    <dbReference type="NCBI Taxonomy" id="393608"/>
    <lineage>
        <taxon>Eukaryota</taxon>
        <taxon>Viridiplantae</taxon>
        <taxon>Streptophyta</taxon>
        <taxon>Embryophyta</taxon>
        <taxon>Tracheophyta</taxon>
        <taxon>Spermatophyta</taxon>
        <taxon>Magnoliopsida</taxon>
        <taxon>eudicotyledons</taxon>
        <taxon>Gunneridae</taxon>
        <taxon>Pentapetalae</taxon>
        <taxon>Caryophyllales</taxon>
        <taxon>Cactineae</taxon>
        <taxon>Cactaceae</taxon>
        <taxon>Opuntioideae</taxon>
        <taxon>Opuntia</taxon>
    </lineage>
</organism>
<dbReference type="AlphaFoldDB" id="A0A7C8ZYL6"/>
<dbReference type="PANTHER" id="PTHR11850">
    <property type="entry name" value="HOMEOBOX PROTEIN TRANSCRIPTION FACTORS"/>
    <property type="match status" value="1"/>
</dbReference>
<evidence type="ECO:0000256" key="4">
    <source>
        <dbReference type="ARBA" id="ARBA00023125"/>
    </source>
</evidence>
<keyword evidence="4 8" id="KW-0238">DNA-binding</keyword>
<keyword evidence="3" id="KW-0805">Transcription regulation</keyword>
<dbReference type="EMBL" id="GISG01181095">
    <property type="protein sequence ID" value="MBA4653857.1"/>
    <property type="molecule type" value="Transcribed_RNA"/>
</dbReference>
<evidence type="ECO:0000256" key="6">
    <source>
        <dbReference type="ARBA" id="ARBA00023163"/>
    </source>
</evidence>
<evidence type="ECO:0000256" key="5">
    <source>
        <dbReference type="ARBA" id="ARBA00023155"/>
    </source>
</evidence>
<evidence type="ECO:0000256" key="9">
    <source>
        <dbReference type="SAM" id="MobiDB-lite"/>
    </source>
</evidence>
<proteinExistence type="inferred from homology"/>